<dbReference type="HOGENOM" id="CLU_129708_0_0_5"/>
<organism evidence="1 2">
    <name type="scientific">Bartonella bacilliformis Ver097</name>
    <dbReference type="NCBI Taxonomy" id="1293911"/>
    <lineage>
        <taxon>Bacteria</taxon>
        <taxon>Pseudomonadati</taxon>
        <taxon>Pseudomonadota</taxon>
        <taxon>Alphaproteobacteria</taxon>
        <taxon>Hyphomicrobiales</taxon>
        <taxon>Bartonellaceae</taxon>
        <taxon>Bartonella</taxon>
    </lineage>
</organism>
<dbReference type="RefSeq" id="WP_041849873.1">
    <property type="nucleotide sequence ID" value="NZ_KL503807.1"/>
</dbReference>
<dbReference type="Proteomes" id="UP000031740">
    <property type="component" value="Unassembled WGS sequence"/>
</dbReference>
<dbReference type="STRING" id="1293911.H710_01186"/>
<evidence type="ECO:0000313" key="2">
    <source>
        <dbReference type="Proteomes" id="UP000031740"/>
    </source>
</evidence>
<gene>
    <name evidence="1" type="ORF">H710_01186</name>
</gene>
<accession>A0A072QZF4</accession>
<comment type="caution">
    <text evidence="1">The sequence shown here is derived from an EMBL/GenBank/DDBJ whole genome shotgun (WGS) entry which is preliminary data.</text>
</comment>
<evidence type="ECO:0000313" key="1">
    <source>
        <dbReference type="EMBL" id="KEG18337.1"/>
    </source>
</evidence>
<proteinExistence type="predicted"/>
<dbReference type="EMBL" id="ASIV01000008">
    <property type="protein sequence ID" value="KEG18337.1"/>
    <property type="molecule type" value="Genomic_DNA"/>
</dbReference>
<reference evidence="1 2" key="1">
    <citation type="submission" date="2013-04" db="EMBL/GenBank/DDBJ databases">
        <title>The Genome Sequence of Bartonella bacilliformis Ver097.</title>
        <authorList>
            <consortium name="The Broad Institute Genomics Platform"/>
            <consortium name="The Broad Institute Genome Sequencing Center for Infectious Disease"/>
            <person name="Feldgarden M."/>
            <person name="Kirby J."/>
            <person name="Birtles R."/>
            <person name="Dasch G."/>
            <person name="Hendrix L."/>
            <person name="Koehler J."/>
            <person name="Walker B."/>
            <person name="Young S.K."/>
            <person name="Zeng Q."/>
            <person name="Gargeya S."/>
            <person name="Fitzgerald M."/>
            <person name="Haas B."/>
            <person name="Abouelleil A."/>
            <person name="Allen A.W."/>
            <person name="Alvarado L."/>
            <person name="Arachchi H.M."/>
            <person name="Berlin A.M."/>
            <person name="Chapman S.B."/>
            <person name="Gainer-Dewar J."/>
            <person name="Goldberg J."/>
            <person name="Griggs A."/>
            <person name="Gujja S."/>
            <person name="Hansen M."/>
            <person name="Howarth C."/>
            <person name="Imamovic A."/>
            <person name="Ireland A."/>
            <person name="Larimer J."/>
            <person name="McCowan C."/>
            <person name="Murphy C."/>
            <person name="Pearson M."/>
            <person name="Poon T.W."/>
            <person name="Priest M."/>
            <person name="Roberts A."/>
            <person name="Saif S."/>
            <person name="Shea T."/>
            <person name="Sisk P."/>
            <person name="Sykes S."/>
            <person name="Wortman J."/>
            <person name="Nusbaum C."/>
            <person name="Birren B."/>
        </authorList>
    </citation>
    <scope>NUCLEOTIDE SEQUENCE [LARGE SCALE GENOMIC DNA]</scope>
    <source>
        <strain evidence="1 2">Ver097</strain>
    </source>
</reference>
<dbReference type="AlphaFoldDB" id="A0A072QZF4"/>
<dbReference type="PATRIC" id="fig|1293911.3.peg.1226"/>
<name>A0A072QZF4_BARBA</name>
<sequence length="160" mass="18404">MSQHKILNTSTISGGQKTKKDYITEIREMVLAKQVAQFIPELRLIDVGDFISCIHTERFHHLSELIESAAELRFYPHTMLFAQNASYELDWETTPNILLHMKFSNDGVQTFFQLTMSAEQFGVEIDHCIFDNPADEETNTSAFMNALNNARIQKQRPLAH</sequence>
<protein>
    <submittedName>
        <fullName evidence="1">Uncharacterized protein</fullName>
    </submittedName>
</protein>